<evidence type="ECO:0000256" key="6">
    <source>
        <dbReference type="ARBA" id="ARBA00022801"/>
    </source>
</evidence>
<evidence type="ECO:0000256" key="4">
    <source>
        <dbReference type="ARBA" id="ARBA00022692"/>
    </source>
</evidence>
<protein>
    <recommendedName>
        <fullName evidence="13">Peptidase M48 domain-containing protein</fullName>
    </recommendedName>
</protein>
<evidence type="ECO:0000256" key="1">
    <source>
        <dbReference type="ARBA" id="ARBA00004651"/>
    </source>
</evidence>
<evidence type="ECO:0000313" key="15">
    <source>
        <dbReference type="Proteomes" id="UP000095347"/>
    </source>
</evidence>
<evidence type="ECO:0000313" key="14">
    <source>
        <dbReference type="EMBL" id="OEJ69057.1"/>
    </source>
</evidence>
<keyword evidence="6 11" id="KW-0378">Hydrolase</keyword>
<keyword evidence="10 12" id="KW-0472">Membrane</keyword>
<name>A0A1E5QAP5_9PROT</name>
<sequence>MLGAMTALLALIGYILAGREGLFITAIFIFAFMSFGRGASKTWMLRAIHAVKLEAGDAPVIHAMTEELARRAELPRSPDIYVLEANSMLGFSVGNGEEDSAIVLSGALLQGLAPREIASVLAHEISHIAAGDLTVMGLADLITRLTRTLSMLGLVLVIFNIPIAATGGAYLPWGALVLLVLAPLLSLLLQMGLSRVREFEADAAAVDISGDPEALALALAKLEVRQNDVLRHVYLPHAPGTVPSLLRSHPITQQRVMRILQQVPKMAPLPAHLTDEHHGYPSDDVVAGEWPLGIPVKWLLRWWR</sequence>
<dbReference type="EMBL" id="MCGG01000009">
    <property type="protein sequence ID" value="OEJ69057.1"/>
    <property type="molecule type" value="Genomic_DNA"/>
</dbReference>
<evidence type="ECO:0000256" key="7">
    <source>
        <dbReference type="ARBA" id="ARBA00022833"/>
    </source>
</evidence>
<keyword evidence="5" id="KW-0479">Metal-binding</keyword>
<evidence type="ECO:0000256" key="12">
    <source>
        <dbReference type="SAM" id="Phobius"/>
    </source>
</evidence>
<dbReference type="GO" id="GO:0005886">
    <property type="term" value="C:plasma membrane"/>
    <property type="evidence" value="ECO:0007669"/>
    <property type="project" value="UniProtKB-SubCell"/>
</dbReference>
<evidence type="ECO:0000256" key="10">
    <source>
        <dbReference type="ARBA" id="ARBA00023136"/>
    </source>
</evidence>
<feature type="transmembrane region" description="Helical" evidence="12">
    <location>
        <begin position="12"/>
        <end position="36"/>
    </location>
</feature>
<organism evidence="14 15">
    <name type="scientific">Magnetovibrio blakemorei</name>
    <dbReference type="NCBI Taxonomy" id="28181"/>
    <lineage>
        <taxon>Bacteria</taxon>
        <taxon>Pseudomonadati</taxon>
        <taxon>Pseudomonadota</taxon>
        <taxon>Alphaproteobacteria</taxon>
        <taxon>Rhodospirillales</taxon>
        <taxon>Magnetovibrionaceae</taxon>
        <taxon>Magnetovibrio</taxon>
    </lineage>
</organism>
<dbReference type="CDD" id="cd07339">
    <property type="entry name" value="M48B_HtpX_like"/>
    <property type="match status" value="1"/>
</dbReference>
<keyword evidence="7 11" id="KW-0862">Zinc</keyword>
<evidence type="ECO:0000259" key="13">
    <source>
        <dbReference type="Pfam" id="PF01435"/>
    </source>
</evidence>
<proteinExistence type="inferred from homology"/>
<dbReference type="PANTHER" id="PTHR43221">
    <property type="entry name" value="PROTEASE HTPX"/>
    <property type="match status" value="1"/>
</dbReference>
<dbReference type="STRING" id="28181.BEN30_04945"/>
<dbReference type="InterPro" id="IPR001915">
    <property type="entry name" value="Peptidase_M48"/>
</dbReference>
<comment type="similarity">
    <text evidence="11">Belongs to the peptidase M48 family.</text>
</comment>
<dbReference type="GO" id="GO:0006508">
    <property type="term" value="P:proteolysis"/>
    <property type="evidence" value="ECO:0007669"/>
    <property type="project" value="UniProtKB-KW"/>
</dbReference>
<reference evidence="15" key="1">
    <citation type="submission" date="2016-07" db="EMBL/GenBank/DDBJ databases">
        <authorList>
            <person name="Florea S."/>
            <person name="Webb J.S."/>
            <person name="Jaromczyk J."/>
            <person name="Schardl C.L."/>
        </authorList>
    </citation>
    <scope>NUCLEOTIDE SEQUENCE [LARGE SCALE GENOMIC DNA]</scope>
    <source>
        <strain evidence="15">MV-1</strain>
    </source>
</reference>
<accession>A0A1E5QAP5</accession>
<evidence type="ECO:0000256" key="3">
    <source>
        <dbReference type="ARBA" id="ARBA00022670"/>
    </source>
</evidence>
<keyword evidence="15" id="KW-1185">Reference proteome</keyword>
<dbReference type="InterPro" id="IPR050083">
    <property type="entry name" value="HtpX_protease"/>
</dbReference>
<comment type="cofactor">
    <cofactor evidence="11">
        <name>Zn(2+)</name>
        <dbReference type="ChEBI" id="CHEBI:29105"/>
    </cofactor>
    <text evidence="11">Binds 1 zinc ion per subunit.</text>
</comment>
<keyword evidence="8 12" id="KW-1133">Transmembrane helix</keyword>
<dbReference type="GO" id="GO:0046872">
    <property type="term" value="F:metal ion binding"/>
    <property type="evidence" value="ECO:0007669"/>
    <property type="project" value="UniProtKB-KW"/>
</dbReference>
<dbReference type="GO" id="GO:0004222">
    <property type="term" value="F:metalloendopeptidase activity"/>
    <property type="evidence" value="ECO:0007669"/>
    <property type="project" value="InterPro"/>
</dbReference>
<keyword evidence="2" id="KW-1003">Cell membrane</keyword>
<gene>
    <name evidence="14" type="ORF">BEN30_04945</name>
</gene>
<feature type="transmembrane region" description="Helical" evidence="12">
    <location>
        <begin position="145"/>
        <end position="164"/>
    </location>
</feature>
<evidence type="ECO:0000256" key="11">
    <source>
        <dbReference type="RuleBase" id="RU003983"/>
    </source>
</evidence>
<feature type="domain" description="Peptidase M48" evidence="13">
    <location>
        <begin position="60"/>
        <end position="260"/>
    </location>
</feature>
<dbReference type="Proteomes" id="UP000095347">
    <property type="component" value="Unassembled WGS sequence"/>
</dbReference>
<keyword evidence="3 11" id="KW-0645">Protease</keyword>
<feature type="transmembrane region" description="Helical" evidence="12">
    <location>
        <begin position="170"/>
        <end position="189"/>
    </location>
</feature>
<dbReference type="Pfam" id="PF01435">
    <property type="entry name" value="Peptidase_M48"/>
    <property type="match status" value="1"/>
</dbReference>
<dbReference type="PANTHER" id="PTHR43221:SF1">
    <property type="entry name" value="PROTEASE HTPX"/>
    <property type="match status" value="1"/>
</dbReference>
<comment type="caution">
    <text evidence="14">The sequence shown here is derived from an EMBL/GenBank/DDBJ whole genome shotgun (WGS) entry which is preliminary data.</text>
</comment>
<dbReference type="AlphaFoldDB" id="A0A1E5QAP5"/>
<evidence type="ECO:0000256" key="9">
    <source>
        <dbReference type="ARBA" id="ARBA00023049"/>
    </source>
</evidence>
<keyword evidence="9 11" id="KW-0482">Metalloprotease</keyword>
<evidence type="ECO:0000256" key="8">
    <source>
        <dbReference type="ARBA" id="ARBA00022989"/>
    </source>
</evidence>
<evidence type="ECO:0000256" key="5">
    <source>
        <dbReference type="ARBA" id="ARBA00022723"/>
    </source>
</evidence>
<dbReference type="Gene3D" id="3.30.2010.10">
    <property type="entry name" value="Metalloproteases ('zincins'), catalytic domain"/>
    <property type="match status" value="1"/>
</dbReference>
<keyword evidence="4 12" id="KW-0812">Transmembrane</keyword>
<evidence type="ECO:0000256" key="2">
    <source>
        <dbReference type="ARBA" id="ARBA00022475"/>
    </source>
</evidence>
<comment type="subcellular location">
    <subcellularLocation>
        <location evidence="1">Cell membrane</location>
        <topology evidence="1">Multi-pass membrane protein</topology>
    </subcellularLocation>
</comment>